<evidence type="ECO:0000313" key="6">
    <source>
        <dbReference type="EMBL" id="TKB97711.1"/>
    </source>
</evidence>
<feature type="transmembrane region" description="Helical" evidence="4">
    <location>
        <begin position="165"/>
        <end position="183"/>
    </location>
</feature>
<dbReference type="PANTHER" id="PTHR44688">
    <property type="entry name" value="DNA-BINDING TRANSCRIPTIONAL ACTIVATOR DEVR_DOSR"/>
    <property type="match status" value="1"/>
</dbReference>
<name>A0A4U1BYX7_9SPHI</name>
<accession>A0A4U1BYX7</accession>
<evidence type="ECO:0000256" key="3">
    <source>
        <dbReference type="ARBA" id="ARBA00023163"/>
    </source>
</evidence>
<evidence type="ECO:0000259" key="5">
    <source>
        <dbReference type="PROSITE" id="PS50043"/>
    </source>
</evidence>
<sequence length="467" mass="55126">MLSFQRFYSFAALIIFIVIIILFYFPNNSPQPQFIKLSKNSEARISDFLSKRISYSSTDPIQIYRLKLPQDVKQKRNVLEIDEVNIHEVAIFYRLNGKLETKDWLKCEPDENLSLNSNPYFIFENKIPTTILMVSTGASYTNIPIKLYDFNNFFKKKNNQEMVKIINIIVLFSFLIVSVFVYFRLRSVFSLFYIYYAILSLGTSLLYNGFLNNFWLVNQAYFADHSVGLMLSLHILSMSVFLLHLIKRSQIYKFYLWISYILIVISAAFFITCFFLNSYYTIKYLIFLCLVVCLVFLFLYPKIFTQYQTKYAYWLNYLSILLFTTLFSILTLKYTNIIIPDFFIHVVVKTLFVGHIICLFTAFILMNKNKLLTSYLYNNLLLNENDKEIVDRNPELLASLTEREYTVLELIAKGFKDQEIAEQLFVSVSTVKSHKQKIYKKLEISNKSQATQIYFNFNIKAMDFLNN</sequence>
<evidence type="ECO:0000256" key="1">
    <source>
        <dbReference type="ARBA" id="ARBA00023015"/>
    </source>
</evidence>
<keyword evidence="4" id="KW-0472">Membrane</keyword>
<dbReference type="Gene3D" id="1.10.10.10">
    <property type="entry name" value="Winged helix-like DNA-binding domain superfamily/Winged helix DNA-binding domain"/>
    <property type="match status" value="1"/>
</dbReference>
<dbReference type="RefSeq" id="WP_136826286.1">
    <property type="nucleotide sequence ID" value="NZ_SWBP01000003.1"/>
</dbReference>
<dbReference type="SUPFAM" id="SSF46894">
    <property type="entry name" value="C-terminal effector domain of the bipartite response regulators"/>
    <property type="match status" value="1"/>
</dbReference>
<keyword evidence="4" id="KW-1133">Transmembrane helix</keyword>
<feature type="transmembrane region" description="Helical" evidence="4">
    <location>
        <begin position="227"/>
        <end position="247"/>
    </location>
</feature>
<dbReference type="PRINTS" id="PR00038">
    <property type="entry name" value="HTHLUXR"/>
</dbReference>
<dbReference type="OrthoDB" id="9797341at2"/>
<dbReference type="CDD" id="cd06170">
    <property type="entry name" value="LuxR_C_like"/>
    <property type="match status" value="1"/>
</dbReference>
<keyword evidence="3" id="KW-0804">Transcription</keyword>
<evidence type="ECO:0000256" key="4">
    <source>
        <dbReference type="SAM" id="Phobius"/>
    </source>
</evidence>
<feature type="transmembrane region" description="Helical" evidence="4">
    <location>
        <begin position="342"/>
        <end position="365"/>
    </location>
</feature>
<feature type="domain" description="HTH luxR-type" evidence="5">
    <location>
        <begin position="393"/>
        <end position="458"/>
    </location>
</feature>
<protein>
    <recommendedName>
        <fullName evidence="5">HTH luxR-type domain-containing protein</fullName>
    </recommendedName>
</protein>
<dbReference type="GO" id="GO:0006355">
    <property type="term" value="P:regulation of DNA-templated transcription"/>
    <property type="evidence" value="ECO:0007669"/>
    <property type="project" value="InterPro"/>
</dbReference>
<comment type="caution">
    <text evidence="6">The sequence shown here is derived from an EMBL/GenBank/DDBJ whole genome shotgun (WGS) entry which is preliminary data.</text>
</comment>
<dbReference type="GO" id="GO:0003677">
    <property type="term" value="F:DNA binding"/>
    <property type="evidence" value="ECO:0007669"/>
    <property type="project" value="UniProtKB-KW"/>
</dbReference>
<dbReference type="EMBL" id="SWBP01000003">
    <property type="protein sequence ID" value="TKB97711.1"/>
    <property type="molecule type" value="Genomic_DNA"/>
</dbReference>
<dbReference type="InterPro" id="IPR016032">
    <property type="entry name" value="Sig_transdc_resp-reg_C-effctor"/>
</dbReference>
<dbReference type="PROSITE" id="PS50043">
    <property type="entry name" value="HTH_LUXR_2"/>
    <property type="match status" value="1"/>
</dbReference>
<dbReference type="InterPro" id="IPR036388">
    <property type="entry name" value="WH-like_DNA-bd_sf"/>
</dbReference>
<feature type="transmembrane region" description="Helical" evidence="4">
    <location>
        <begin position="282"/>
        <end position="300"/>
    </location>
</feature>
<feature type="transmembrane region" description="Helical" evidence="4">
    <location>
        <begin position="254"/>
        <end position="276"/>
    </location>
</feature>
<dbReference type="Pfam" id="PF00196">
    <property type="entry name" value="GerE"/>
    <property type="match status" value="1"/>
</dbReference>
<dbReference type="PANTHER" id="PTHR44688:SF16">
    <property type="entry name" value="DNA-BINDING TRANSCRIPTIONAL ACTIVATOR DEVR_DOSR"/>
    <property type="match status" value="1"/>
</dbReference>
<dbReference type="AlphaFoldDB" id="A0A4U1BYX7"/>
<dbReference type="InterPro" id="IPR000792">
    <property type="entry name" value="Tscrpt_reg_LuxR_C"/>
</dbReference>
<proteinExistence type="predicted"/>
<keyword evidence="2" id="KW-0238">DNA-binding</keyword>
<keyword evidence="7" id="KW-1185">Reference proteome</keyword>
<feature type="transmembrane region" description="Helical" evidence="4">
    <location>
        <begin position="7"/>
        <end position="25"/>
    </location>
</feature>
<feature type="transmembrane region" description="Helical" evidence="4">
    <location>
        <begin position="312"/>
        <end position="330"/>
    </location>
</feature>
<keyword evidence="4" id="KW-0812">Transmembrane</keyword>
<dbReference type="Proteomes" id="UP000308181">
    <property type="component" value="Unassembled WGS sequence"/>
</dbReference>
<reference evidence="6 7" key="1">
    <citation type="submission" date="2019-04" db="EMBL/GenBank/DDBJ databases">
        <title>Pedobacter sp. AR-3-17 sp. nov., isolated from Arctic soil.</title>
        <authorList>
            <person name="Dahal R.H."/>
            <person name="Kim D.-U."/>
        </authorList>
    </citation>
    <scope>NUCLEOTIDE SEQUENCE [LARGE SCALE GENOMIC DNA]</scope>
    <source>
        <strain evidence="6 7">AR-3-17</strain>
    </source>
</reference>
<dbReference type="SMART" id="SM00421">
    <property type="entry name" value="HTH_LUXR"/>
    <property type="match status" value="1"/>
</dbReference>
<organism evidence="6 7">
    <name type="scientific">Pedobacter cryophilus</name>
    <dbReference type="NCBI Taxonomy" id="2571271"/>
    <lineage>
        <taxon>Bacteria</taxon>
        <taxon>Pseudomonadati</taxon>
        <taxon>Bacteroidota</taxon>
        <taxon>Sphingobacteriia</taxon>
        <taxon>Sphingobacteriales</taxon>
        <taxon>Sphingobacteriaceae</taxon>
        <taxon>Pedobacter</taxon>
    </lineage>
</organism>
<gene>
    <name evidence="6" type="ORF">FA046_10125</name>
</gene>
<feature type="transmembrane region" description="Helical" evidence="4">
    <location>
        <begin position="190"/>
        <end position="207"/>
    </location>
</feature>
<keyword evidence="1" id="KW-0805">Transcription regulation</keyword>
<evidence type="ECO:0000256" key="2">
    <source>
        <dbReference type="ARBA" id="ARBA00023125"/>
    </source>
</evidence>
<evidence type="ECO:0000313" key="7">
    <source>
        <dbReference type="Proteomes" id="UP000308181"/>
    </source>
</evidence>